<dbReference type="PANTHER" id="PTHR30535:SF7">
    <property type="entry name" value="IRON(III) DICITRATE-BINDING PROTEIN"/>
    <property type="match status" value="1"/>
</dbReference>
<dbReference type="Proteomes" id="UP000034076">
    <property type="component" value="Unassembled WGS sequence"/>
</dbReference>
<sequence>MKHVRRIVCVAIIAIMMAGLMACSAPVQESQAPAAGASETVSQEPSASATGSDAASAKSSGAGFPFELTTFDGAVVTFDYVPERVLAANPDAGEELMALGLGDKIIATSYNYAQVAEEYRAEYEAKQSLTDSGYPALEAVLGLDPDFVYGRSAAFDQKGIASHDTLTENGIMSLSSIESYKMGADVEDVYQDFYNLGRIFQVEDKANEIVDDMKSRIAAVEEKVADAQPVKVFNFDSEEEGGAYTAGNNFTSSLIRHAGGVNVFGDLEETWGTVSWEAVVEANPDIIVINDYSGTTLDEKIRQLKENPALSGLKAVQEENFLVITLPEVFASSRAADTIEKFAQAFHPELFVE</sequence>
<keyword evidence="6" id="KW-1185">Reference proteome</keyword>
<dbReference type="EMBL" id="LAYJ01000112">
    <property type="protein sequence ID" value="KKI50142.1"/>
    <property type="molecule type" value="Genomic_DNA"/>
</dbReference>
<evidence type="ECO:0000256" key="2">
    <source>
        <dbReference type="SAM" id="MobiDB-lite"/>
    </source>
</evidence>
<dbReference type="InterPro" id="IPR002491">
    <property type="entry name" value="ABC_transptr_periplasmic_BD"/>
</dbReference>
<evidence type="ECO:0000313" key="6">
    <source>
        <dbReference type="Proteomes" id="UP000034076"/>
    </source>
</evidence>
<dbReference type="AlphaFoldDB" id="A0A0M2NI88"/>
<feature type="domain" description="Fe/B12 periplasmic-binding" evidence="4">
    <location>
        <begin position="84"/>
        <end position="353"/>
    </location>
</feature>
<evidence type="ECO:0000313" key="5">
    <source>
        <dbReference type="EMBL" id="KKI50142.1"/>
    </source>
</evidence>
<evidence type="ECO:0000256" key="3">
    <source>
        <dbReference type="SAM" id="SignalP"/>
    </source>
</evidence>
<dbReference type="PATRIC" id="fig|270498.16.peg.1953"/>
<dbReference type="PANTHER" id="PTHR30535">
    <property type="entry name" value="VITAMIN B12-BINDING PROTEIN"/>
    <property type="match status" value="1"/>
</dbReference>
<dbReference type="PROSITE" id="PS50983">
    <property type="entry name" value="FE_B12_PBP"/>
    <property type="match status" value="1"/>
</dbReference>
<evidence type="ECO:0000256" key="1">
    <source>
        <dbReference type="ARBA" id="ARBA00008814"/>
    </source>
</evidence>
<comment type="caution">
    <text evidence="5">The sequence shown here is derived from an EMBL/GenBank/DDBJ whole genome shotgun (WGS) entry which is preliminary data.</text>
</comment>
<name>A0A0M2NI88_9FIRM</name>
<protein>
    <submittedName>
        <fullName evidence="5">ABC transporter (Iron.B12.siderophore.hemin), periplasmic substrate-binding component</fullName>
    </submittedName>
</protein>
<comment type="similarity">
    <text evidence="1">Belongs to the bacterial solute-binding protein 8 family.</text>
</comment>
<gene>
    <name evidence="5" type="ORF">CHK_2205</name>
</gene>
<evidence type="ECO:0000259" key="4">
    <source>
        <dbReference type="PROSITE" id="PS50983"/>
    </source>
</evidence>
<feature type="region of interest" description="Disordered" evidence="2">
    <location>
        <begin position="35"/>
        <end position="54"/>
    </location>
</feature>
<dbReference type="PROSITE" id="PS51257">
    <property type="entry name" value="PROKAR_LIPOPROTEIN"/>
    <property type="match status" value="1"/>
</dbReference>
<keyword evidence="3" id="KW-0732">Signal</keyword>
<dbReference type="RefSeq" id="WP_046444032.1">
    <property type="nucleotide sequence ID" value="NZ_JAXDTA010000202.1"/>
</dbReference>
<dbReference type="SUPFAM" id="SSF53807">
    <property type="entry name" value="Helical backbone' metal receptor"/>
    <property type="match status" value="1"/>
</dbReference>
<feature type="signal peptide" evidence="3">
    <location>
        <begin position="1"/>
        <end position="24"/>
    </location>
</feature>
<accession>A0A0M2NI88</accession>
<proteinExistence type="inferred from homology"/>
<dbReference type="STRING" id="270498.CHK_2205"/>
<dbReference type="Pfam" id="PF01497">
    <property type="entry name" value="Peripla_BP_2"/>
    <property type="match status" value="1"/>
</dbReference>
<dbReference type="InterPro" id="IPR050902">
    <property type="entry name" value="ABC_Transporter_SBP"/>
</dbReference>
<reference evidence="5 6" key="1">
    <citation type="submission" date="2015-04" db="EMBL/GenBank/DDBJ databases">
        <title>Draft genome sequence of bacteremic isolate Catabacter hongkongensis type strain HKU16T.</title>
        <authorList>
            <person name="Lau S.K."/>
            <person name="Teng J.L."/>
            <person name="Huang Y."/>
            <person name="Curreem S.O."/>
            <person name="Tsui S.K."/>
            <person name="Woo P.C."/>
        </authorList>
    </citation>
    <scope>NUCLEOTIDE SEQUENCE [LARGE SCALE GENOMIC DNA]</scope>
    <source>
        <strain evidence="5 6">HKU16</strain>
    </source>
</reference>
<dbReference type="Gene3D" id="3.40.50.1980">
    <property type="entry name" value="Nitrogenase molybdenum iron protein domain"/>
    <property type="match status" value="2"/>
</dbReference>
<feature type="chain" id="PRO_5038881274" evidence="3">
    <location>
        <begin position="25"/>
        <end position="353"/>
    </location>
</feature>
<organism evidence="5 6">
    <name type="scientific">Christensenella hongkongensis</name>
    <dbReference type="NCBI Taxonomy" id="270498"/>
    <lineage>
        <taxon>Bacteria</taxon>
        <taxon>Bacillati</taxon>
        <taxon>Bacillota</taxon>
        <taxon>Clostridia</taxon>
        <taxon>Christensenellales</taxon>
        <taxon>Christensenellaceae</taxon>
        <taxon>Christensenella</taxon>
    </lineage>
</organism>